<name>A0A8X7ZKV1_POPTO</name>
<dbReference type="PANTHER" id="PTHR35099:SF2">
    <property type="entry name" value="OS02G0182700 PROTEIN"/>
    <property type="match status" value="1"/>
</dbReference>
<feature type="region of interest" description="Disordered" evidence="1">
    <location>
        <begin position="69"/>
        <end position="147"/>
    </location>
</feature>
<feature type="compositionally biased region" description="Polar residues" evidence="1">
    <location>
        <begin position="204"/>
        <end position="216"/>
    </location>
</feature>
<comment type="caution">
    <text evidence="2">The sequence shown here is derived from an EMBL/GenBank/DDBJ whole genome shotgun (WGS) entry which is preliminary data.</text>
</comment>
<sequence>MMEEWVTAAMADETVVAKLLLRLKQSQATASASAVPAVIPLRWGMRLPRSRPGTMTATNSSSLRCDVVLKSKEGGGGGDSSTRCSPTTPLSWSGGGDGDASPSGTGDGFEETSRRHLSSSPPPPGVRSKGAGIGETSSNIVKRSRKKKTFSELKEEETQLVKEGVYLKKEISTVRATFKEERVRNENLKRIKIDLNLHYGNELEASTSNGVPSTLRTRAKGDSHLQSSSSETDKAISNHDRSFLLPDLNVMPSDEGDTGTETLYGLKELIFTPAKELFGIYAYPTGRKASVNNRLFYVLIPGRQKKSNHREEGCTVPN</sequence>
<reference evidence="2" key="1">
    <citation type="journal article" date="2020" name="bioRxiv">
        <title>Hybrid origin of Populus tomentosa Carr. identified through genome sequencing and phylogenomic analysis.</title>
        <authorList>
            <person name="An X."/>
            <person name="Gao K."/>
            <person name="Chen Z."/>
            <person name="Li J."/>
            <person name="Yang X."/>
            <person name="Yang X."/>
            <person name="Zhou J."/>
            <person name="Guo T."/>
            <person name="Zhao T."/>
            <person name="Huang S."/>
            <person name="Miao D."/>
            <person name="Khan W.U."/>
            <person name="Rao P."/>
            <person name="Ye M."/>
            <person name="Lei B."/>
            <person name="Liao W."/>
            <person name="Wang J."/>
            <person name="Ji L."/>
            <person name="Li Y."/>
            <person name="Guo B."/>
            <person name="Mustafa N.S."/>
            <person name="Li S."/>
            <person name="Yun Q."/>
            <person name="Keller S.R."/>
            <person name="Mao J."/>
            <person name="Zhang R."/>
            <person name="Strauss S.H."/>
        </authorList>
    </citation>
    <scope>NUCLEOTIDE SEQUENCE</scope>
    <source>
        <strain evidence="2">GM15</strain>
        <tissue evidence="2">Leaf</tissue>
    </source>
</reference>
<protein>
    <submittedName>
        <fullName evidence="2">Uncharacterized protein</fullName>
    </submittedName>
</protein>
<gene>
    <name evidence="2" type="ORF">POTOM_026485</name>
</gene>
<dbReference type="EMBL" id="JAAWWB010000012">
    <property type="protein sequence ID" value="KAG6770790.1"/>
    <property type="molecule type" value="Genomic_DNA"/>
</dbReference>
<evidence type="ECO:0000313" key="3">
    <source>
        <dbReference type="Proteomes" id="UP000886885"/>
    </source>
</evidence>
<dbReference type="AlphaFoldDB" id="A0A8X7ZKV1"/>
<organism evidence="2 3">
    <name type="scientific">Populus tomentosa</name>
    <name type="common">Chinese white poplar</name>
    <dbReference type="NCBI Taxonomy" id="118781"/>
    <lineage>
        <taxon>Eukaryota</taxon>
        <taxon>Viridiplantae</taxon>
        <taxon>Streptophyta</taxon>
        <taxon>Embryophyta</taxon>
        <taxon>Tracheophyta</taxon>
        <taxon>Spermatophyta</taxon>
        <taxon>Magnoliopsida</taxon>
        <taxon>eudicotyledons</taxon>
        <taxon>Gunneridae</taxon>
        <taxon>Pentapetalae</taxon>
        <taxon>rosids</taxon>
        <taxon>fabids</taxon>
        <taxon>Malpighiales</taxon>
        <taxon>Salicaceae</taxon>
        <taxon>Saliceae</taxon>
        <taxon>Populus</taxon>
    </lineage>
</organism>
<feature type="compositionally biased region" description="Polar residues" evidence="1">
    <location>
        <begin position="80"/>
        <end position="91"/>
    </location>
</feature>
<evidence type="ECO:0000313" key="2">
    <source>
        <dbReference type="EMBL" id="KAG6770790.1"/>
    </source>
</evidence>
<dbReference type="Proteomes" id="UP000886885">
    <property type="component" value="Chromosome 6D"/>
</dbReference>
<keyword evidence="3" id="KW-1185">Reference proteome</keyword>
<feature type="region of interest" description="Disordered" evidence="1">
    <location>
        <begin position="204"/>
        <end position="238"/>
    </location>
</feature>
<dbReference type="OrthoDB" id="1696863at2759"/>
<dbReference type="PANTHER" id="PTHR35099">
    <property type="entry name" value="OS02G0182700 PROTEIN"/>
    <property type="match status" value="1"/>
</dbReference>
<accession>A0A8X7ZKV1</accession>
<proteinExistence type="predicted"/>
<evidence type="ECO:0000256" key="1">
    <source>
        <dbReference type="SAM" id="MobiDB-lite"/>
    </source>
</evidence>